<sequence length="101" mass="10852">MRISIPHTLGKDELRRRITARLGQAEDKAKGMLGSLATVETSWADEDTLSVVVSAMGYTIPCSATVTEASLDFEVEIPAGAGFARRMIESAVREKGEKLVG</sequence>
<dbReference type="Proteomes" id="UP000321464">
    <property type="component" value="Unassembled WGS sequence"/>
</dbReference>
<organism evidence="1 2">
    <name type="scientific">Novosphingobium sediminis</name>
    <dbReference type="NCBI Taxonomy" id="707214"/>
    <lineage>
        <taxon>Bacteria</taxon>
        <taxon>Pseudomonadati</taxon>
        <taxon>Pseudomonadota</taxon>
        <taxon>Alphaproteobacteria</taxon>
        <taxon>Sphingomonadales</taxon>
        <taxon>Sphingomonadaceae</taxon>
        <taxon>Novosphingobium</taxon>
    </lineage>
</organism>
<dbReference type="AlphaFoldDB" id="A0A512AIS5"/>
<accession>A0A512AIS5</accession>
<proteinExistence type="predicted"/>
<dbReference type="InterPro" id="IPR013433">
    <property type="entry name" value="PHA_gran_rgn"/>
</dbReference>
<protein>
    <recommendedName>
        <fullName evidence="3">Polyhydroxyalkanoic acid system protein</fullName>
    </recommendedName>
</protein>
<evidence type="ECO:0000313" key="1">
    <source>
        <dbReference type="EMBL" id="GEN99605.1"/>
    </source>
</evidence>
<gene>
    <name evidence="1" type="ORF">NSE01_14380</name>
</gene>
<comment type="caution">
    <text evidence="1">The sequence shown here is derived from an EMBL/GenBank/DDBJ whole genome shotgun (WGS) entry which is preliminary data.</text>
</comment>
<reference evidence="1 2" key="1">
    <citation type="submission" date="2019-07" db="EMBL/GenBank/DDBJ databases">
        <title>Whole genome shotgun sequence of Novosphingobium sediminis NBRC 106119.</title>
        <authorList>
            <person name="Hosoyama A."/>
            <person name="Uohara A."/>
            <person name="Ohji S."/>
            <person name="Ichikawa N."/>
        </authorList>
    </citation>
    <scope>NUCLEOTIDE SEQUENCE [LARGE SCALE GENOMIC DNA]</scope>
    <source>
        <strain evidence="1 2">NBRC 106119</strain>
    </source>
</reference>
<evidence type="ECO:0008006" key="3">
    <source>
        <dbReference type="Google" id="ProtNLM"/>
    </source>
</evidence>
<dbReference type="OrthoDB" id="8853368at2"/>
<keyword evidence="2" id="KW-1185">Reference proteome</keyword>
<dbReference type="Pfam" id="PF09650">
    <property type="entry name" value="PHA_gran_rgn"/>
    <property type="match status" value="1"/>
</dbReference>
<dbReference type="EMBL" id="BJYR01000010">
    <property type="protein sequence ID" value="GEN99605.1"/>
    <property type="molecule type" value="Genomic_DNA"/>
</dbReference>
<dbReference type="RefSeq" id="WP_147158964.1">
    <property type="nucleotide sequence ID" value="NZ_BJYR01000010.1"/>
</dbReference>
<evidence type="ECO:0000313" key="2">
    <source>
        <dbReference type="Proteomes" id="UP000321464"/>
    </source>
</evidence>
<name>A0A512AIS5_9SPHN</name>